<evidence type="ECO:0008006" key="3">
    <source>
        <dbReference type="Google" id="ProtNLM"/>
    </source>
</evidence>
<dbReference type="STRING" id="756272.Plabr_3235"/>
<dbReference type="InterPro" id="IPR006311">
    <property type="entry name" value="TAT_signal"/>
</dbReference>
<sequence>MAVHQTCDGARRRDFLKVGSLGLAGLSLGNFLRFSEAGEVRTGAKAKSAIFINLPGGPTHIDTFDMKPDAPSEFRGEFQPIETNVPGIHICEHLPELAQVMDKFVILRGVSHTLAAHQLGSEYVNTGNRPLPALEFPGYGAVVSKELPTVPELPPFVSIPNSAQRPGYLGVQYAPLHTGATPRSGQKFSVRGLELRNGLTVNDIERRSSLRRDLDTAFGQFERQNDLLNGLDRFSQQAYDMITSPQARDAFDTSQESPPFAEMFGESPFGQSCLLATRLIESGVRFVSISTGGWDTHRDNWTNLKTRLLPPFDQSLAALLRGLEMKGLLDETVVYVTGEFGRTPKINTERVGRDHYPRAMFMLMAGGGIAGGRVLGESDDKAMGPLNDGFSPDDVAASFYHSLGIDHHKEYHTATGRPVMIVRDGQVINELFS</sequence>
<dbReference type="EMBL" id="CP002546">
    <property type="protein sequence ID" value="ADY60832.1"/>
    <property type="molecule type" value="Genomic_DNA"/>
</dbReference>
<dbReference type="PANTHER" id="PTHR43737:SF1">
    <property type="entry name" value="DUF1501 DOMAIN-CONTAINING PROTEIN"/>
    <property type="match status" value="1"/>
</dbReference>
<accession>F0SJM0</accession>
<dbReference type="HOGENOM" id="CLU_035908_0_0_0"/>
<dbReference type="eggNOG" id="COG4102">
    <property type="taxonomic scope" value="Bacteria"/>
</dbReference>
<dbReference type="PANTHER" id="PTHR43737">
    <property type="entry name" value="BLL7424 PROTEIN"/>
    <property type="match status" value="1"/>
</dbReference>
<reference evidence="2" key="1">
    <citation type="submission" date="2011-02" db="EMBL/GenBank/DDBJ databases">
        <title>The complete genome of Planctomyces brasiliensis DSM 5305.</title>
        <authorList>
            <person name="Lucas S."/>
            <person name="Copeland A."/>
            <person name="Lapidus A."/>
            <person name="Bruce D."/>
            <person name="Goodwin L."/>
            <person name="Pitluck S."/>
            <person name="Kyrpides N."/>
            <person name="Mavromatis K."/>
            <person name="Pagani I."/>
            <person name="Ivanova N."/>
            <person name="Ovchinnikova G."/>
            <person name="Lu M."/>
            <person name="Detter J.C."/>
            <person name="Han C."/>
            <person name="Land M."/>
            <person name="Hauser L."/>
            <person name="Markowitz V."/>
            <person name="Cheng J.-F."/>
            <person name="Hugenholtz P."/>
            <person name="Woyke T."/>
            <person name="Wu D."/>
            <person name="Tindall B."/>
            <person name="Pomrenke H.G."/>
            <person name="Brambilla E."/>
            <person name="Klenk H.-P."/>
            <person name="Eisen J.A."/>
        </authorList>
    </citation>
    <scope>NUCLEOTIDE SEQUENCE [LARGE SCALE GENOMIC DNA]</scope>
    <source>
        <strain evidence="2">ATCC 49424 / DSM 5305 / JCM 21570 / NBRC 103401 / IFAM 1448</strain>
    </source>
</reference>
<gene>
    <name evidence="1" type="ordered locus">Plabr_3235</name>
</gene>
<dbReference type="RefSeq" id="WP_013629553.1">
    <property type="nucleotide sequence ID" value="NC_015174.1"/>
</dbReference>
<proteinExistence type="predicted"/>
<dbReference type="Proteomes" id="UP000006860">
    <property type="component" value="Chromosome"/>
</dbReference>
<organism evidence="1 2">
    <name type="scientific">Rubinisphaera brasiliensis (strain ATCC 49424 / DSM 5305 / JCM 21570 / IAM 15109 / NBRC 103401 / IFAM 1448)</name>
    <name type="common">Planctomyces brasiliensis</name>
    <dbReference type="NCBI Taxonomy" id="756272"/>
    <lineage>
        <taxon>Bacteria</taxon>
        <taxon>Pseudomonadati</taxon>
        <taxon>Planctomycetota</taxon>
        <taxon>Planctomycetia</taxon>
        <taxon>Planctomycetales</taxon>
        <taxon>Planctomycetaceae</taxon>
        <taxon>Rubinisphaera</taxon>
    </lineage>
</organism>
<dbReference type="PROSITE" id="PS51318">
    <property type="entry name" value="TAT"/>
    <property type="match status" value="1"/>
</dbReference>
<dbReference type="KEGG" id="pbs:Plabr_3235"/>
<dbReference type="AlphaFoldDB" id="F0SJM0"/>
<dbReference type="InterPro" id="IPR017850">
    <property type="entry name" value="Alkaline_phosphatase_core_sf"/>
</dbReference>
<dbReference type="OrthoDB" id="127333at2"/>
<dbReference type="InterPro" id="IPR010869">
    <property type="entry name" value="DUF1501"/>
</dbReference>
<dbReference type="Pfam" id="PF07394">
    <property type="entry name" value="DUF1501"/>
    <property type="match status" value="1"/>
</dbReference>
<keyword evidence="2" id="KW-1185">Reference proteome</keyword>
<evidence type="ECO:0000313" key="2">
    <source>
        <dbReference type="Proteomes" id="UP000006860"/>
    </source>
</evidence>
<name>F0SJM0_RUBBR</name>
<dbReference type="SUPFAM" id="SSF53649">
    <property type="entry name" value="Alkaline phosphatase-like"/>
    <property type="match status" value="1"/>
</dbReference>
<protein>
    <recommendedName>
        <fullName evidence="3">DUF1501 domain-containing protein</fullName>
    </recommendedName>
</protein>
<evidence type="ECO:0000313" key="1">
    <source>
        <dbReference type="EMBL" id="ADY60832.1"/>
    </source>
</evidence>